<protein>
    <submittedName>
        <fullName evidence="2">Uncharacterized protein</fullName>
    </submittedName>
</protein>
<dbReference type="Gene3D" id="3.50.30.30">
    <property type="match status" value="1"/>
</dbReference>
<feature type="signal peptide" evidence="1">
    <location>
        <begin position="1"/>
        <end position="23"/>
    </location>
</feature>
<evidence type="ECO:0000313" key="3">
    <source>
        <dbReference type="Proteomes" id="UP000284049"/>
    </source>
</evidence>
<dbReference type="Gene3D" id="3.40.630.10">
    <property type="entry name" value="Zn peptidases"/>
    <property type="match status" value="1"/>
</dbReference>
<evidence type="ECO:0000313" key="2">
    <source>
        <dbReference type="EMBL" id="ROM84730.1"/>
    </source>
</evidence>
<feature type="chain" id="PRO_5019375258" evidence="1">
    <location>
        <begin position="24"/>
        <end position="431"/>
    </location>
</feature>
<sequence>MMNRRELLGSSLALASLATIAQAQEMTLAMTNDDLLQQLQRDLEKHAALGDKGSGGKGDRATADWIASRLKASGYVVEEQNVSLPYFESVRSELAWEGHKVEVKPQPVVVSTSAAGLTAKAVLIHDPSQAPEASGKIAILVLPHDKHAALFMGQAGRFLEAAVKAAPAAIVIVPVGPTGGIVGLNTRLKPMADVPIVVMAPSDLPSLIPAIVQDRSITLTVSGQASQRDTVNLIGRRVAGKKWLVISTPRTGWFSCVAERGTGTAAFLHLAQWAAKRFADHSICVINSGGHEMDFAGMHKAVPLAPSPEATAIWTHIGAGLATRDCLDLASRDKPFFLPSADPQRALMVSPALMDKATRVFAGLSGLERPLNALKGKGELSGIIERGYLNAFAVLGVHRWFHTQEDTLEKVDACLLVPVVEAHKAMIEAFS</sequence>
<name>A0A423GD05_9PSED</name>
<gene>
    <name evidence="2" type="ORF">BK652_09085</name>
</gene>
<proteinExistence type="predicted"/>
<dbReference type="Proteomes" id="UP000284049">
    <property type="component" value="Unassembled WGS sequence"/>
</dbReference>
<dbReference type="EMBL" id="MOBC01000005">
    <property type="protein sequence ID" value="ROM84730.1"/>
    <property type="molecule type" value="Genomic_DNA"/>
</dbReference>
<reference evidence="2 3" key="1">
    <citation type="submission" date="2016-10" db="EMBL/GenBank/DDBJ databases">
        <title>Comparative genome analysis of multiple Pseudomonas spp. focuses on biocontrol and plant growth promoting traits.</title>
        <authorList>
            <person name="Tao X.-Y."/>
            <person name="Taylor C.G."/>
        </authorList>
    </citation>
    <scope>NUCLEOTIDE SEQUENCE [LARGE SCALE GENOMIC DNA]</scope>
    <source>
        <strain evidence="2 3">Wood3</strain>
    </source>
</reference>
<evidence type="ECO:0000256" key="1">
    <source>
        <dbReference type="SAM" id="SignalP"/>
    </source>
</evidence>
<comment type="caution">
    <text evidence="2">The sequence shown here is derived from an EMBL/GenBank/DDBJ whole genome shotgun (WGS) entry which is preliminary data.</text>
</comment>
<dbReference type="SUPFAM" id="SSF53187">
    <property type="entry name" value="Zn-dependent exopeptidases"/>
    <property type="match status" value="1"/>
</dbReference>
<keyword evidence="1" id="KW-0732">Signal</keyword>
<organism evidence="2 3">
    <name type="scientific">Pseudomonas brassicacearum</name>
    <dbReference type="NCBI Taxonomy" id="930166"/>
    <lineage>
        <taxon>Bacteria</taxon>
        <taxon>Pseudomonadati</taxon>
        <taxon>Pseudomonadota</taxon>
        <taxon>Gammaproteobacteria</taxon>
        <taxon>Pseudomonadales</taxon>
        <taxon>Pseudomonadaceae</taxon>
        <taxon>Pseudomonas</taxon>
    </lineage>
</organism>
<dbReference type="AlphaFoldDB" id="A0A423GD05"/>
<dbReference type="RefSeq" id="WP_123578641.1">
    <property type="nucleotide sequence ID" value="NZ_MOBC01000005.1"/>
</dbReference>
<accession>A0A423GD05</accession>